<dbReference type="EMBL" id="JAUIRO010000008">
    <property type="protein sequence ID" value="KAK0704019.1"/>
    <property type="molecule type" value="Genomic_DNA"/>
</dbReference>
<evidence type="ECO:0000313" key="4">
    <source>
        <dbReference type="Proteomes" id="UP001172101"/>
    </source>
</evidence>
<dbReference type="AlphaFoldDB" id="A0AA39ZUZ7"/>
<dbReference type="RefSeq" id="XP_060290878.1">
    <property type="nucleotide sequence ID" value="XM_060438880.1"/>
</dbReference>
<sequence>MFSGEDIENFVKYVNRSLDEEEDFHFLRFEFLQRLNLTQFQARLVRLKSRIQKEGKASRRELKMLQSTMSAYATAIRDYRCLRLQKSLGISETKRRKLLLQRFFQSESDFNDPFQSHYAFFKDDNKKIDPLRRAFMTSLPARLAYSDEERRQRSREYAEGKYPLRVSQFMDRLLRFTVALAGGVFLIMPMIITMLNPSQMKSLVTASVAVVFFAVVLSFAVRASNAETLIWTATYAAVLVVFVGTSAGASSN</sequence>
<protein>
    <recommendedName>
        <fullName evidence="2">DUF6594 domain-containing protein</fullName>
    </recommendedName>
</protein>
<proteinExistence type="predicted"/>
<keyword evidence="1" id="KW-0472">Membrane</keyword>
<name>A0AA39ZUZ7_9PEZI</name>
<dbReference type="Pfam" id="PF20237">
    <property type="entry name" value="DUF6594"/>
    <property type="match status" value="1"/>
</dbReference>
<feature type="transmembrane region" description="Helical" evidence="1">
    <location>
        <begin position="228"/>
        <end position="249"/>
    </location>
</feature>
<feature type="transmembrane region" description="Helical" evidence="1">
    <location>
        <begin position="173"/>
        <end position="196"/>
    </location>
</feature>
<keyword evidence="1" id="KW-1133">Transmembrane helix</keyword>
<keyword evidence="1" id="KW-0812">Transmembrane</keyword>
<feature type="transmembrane region" description="Helical" evidence="1">
    <location>
        <begin position="202"/>
        <end position="221"/>
    </location>
</feature>
<evidence type="ECO:0000259" key="2">
    <source>
        <dbReference type="Pfam" id="PF20237"/>
    </source>
</evidence>
<dbReference type="Proteomes" id="UP001172101">
    <property type="component" value="Unassembled WGS sequence"/>
</dbReference>
<feature type="domain" description="DUF6594" evidence="2">
    <location>
        <begin position="23"/>
        <end position="240"/>
    </location>
</feature>
<evidence type="ECO:0000313" key="3">
    <source>
        <dbReference type="EMBL" id="KAK0704019.1"/>
    </source>
</evidence>
<comment type="caution">
    <text evidence="3">The sequence shown here is derived from an EMBL/GenBank/DDBJ whole genome shotgun (WGS) entry which is preliminary data.</text>
</comment>
<reference evidence="3" key="1">
    <citation type="submission" date="2023-06" db="EMBL/GenBank/DDBJ databases">
        <title>Genome-scale phylogeny and comparative genomics of the fungal order Sordariales.</title>
        <authorList>
            <consortium name="Lawrence Berkeley National Laboratory"/>
            <person name="Hensen N."/>
            <person name="Bonometti L."/>
            <person name="Westerberg I."/>
            <person name="Brannstrom I.O."/>
            <person name="Guillou S."/>
            <person name="Cros-Aarteil S."/>
            <person name="Calhoun S."/>
            <person name="Haridas S."/>
            <person name="Kuo A."/>
            <person name="Mondo S."/>
            <person name="Pangilinan J."/>
            <person name="Riley R."/>
            <person name="LaButti K."/>
            <person name="Andreopoulos B."/>
            <person name="Lipzen A."/>
            <person name="Chen C."/>
            <person name="Yanf M."/>
            <person name="Daum C."/>
            <person name="Ng V."/>
            <person name="Clum A."/>
            <person name="Steindorff A."/>
            <person name="Ohm R."/>
            <person name="Martin F."/>
            <person name="Silar P."/>
            <person name="Natvig D."/>
            <person name="Lalanne C."/>
            <person name="Gautier V."/>
            <person name="Ament-velasquez S.L."/>
            <person name="Kruys A."/>
            <person name="Hutchinson M.I."/>
            <person name="Powell A.J."/>
            <person name="Barry K."/>
            <person name="Miller A.N."/>
            <person name="Grigoriev I.V."/>
            <person name="Debuchy R."/>
            <person name="Gladieux P."/>
            <person name="Thoren M.H."/>
            <person name="Johannesson H."/>
        </authorList>
    </citation>
    <scope>NUCLEOTIDE SEQUENCE</scope>
    <source>
        <strain evidence="3">SMH2392-1A</strain>
    </source>
</reference>
<keyword evidence="4" id="KW-1185">Reference proteome</keyword>
<dbReference type="GeneID" id="85322150"/>
<organism evidence="3 4">
    <name type="scientific">Lasiosphaeria miniovina</name>
    <dbReference type="NCBI Taxonomy" id="1954250"/>
    <lineage>
        <taxon>Eukaryota</taxon>
        <taxon>Fungi</taxon>
        <taxon>Dikarya</taxon>
        <taxon>Ascomycota</taxon>
        <taxon>Pezizomycotina</taxon>
        <taxon>Sordariomycetes</taxon>
        <taxon>Sordariomycetidae</taxon>
        <taxon>Sordariales</taxon>
        <taxon>Lasiosphaeriaceae</taxon>
        <taxon>Lasiosphaeria</taxon>
    </lineage>
</organism>
<gene>
    <name evidence="3" type="ORF">B0T26DRAFT_658545</name>
</gene>
<accession>A0AA39ZUZ7</accession>
<dbReference type="InterPro" id="IPR046529">
    <property type="entry name" value="DUF6594"/>
</dbReference>
<evidence type="ECO:0000256" key="1">
    <source>
        <dbReference type="SAM" id="Phobius"/>
    </source>
</evidence>